<dbReference type="SUPFAM" id="SSF47095">
    <property type="entry name" value="HMG-box"/>
    <property type="match status" value="1"/>
</dbReference>
<dbReference type="VEuPathDB" id="FungiDB:RhiirA1_513429"/>
<dbReference type="VEuPathDB" id="FungiDB:FUN_010757"/>
<accession>A0A1B1EUB2</accession>
<proteinExistence type="predicted"/>
<dbReference type="EMBL" id="LLXI01000953">
    <property type="protein sequence ID" value="PKY51009.1"/>
    <property type="molecule type" value="Genomic_DNA"/>
</dbReference>
<dbReference type="VEuPathDB" id="FungiDB:RhiirFUN_016048"/>
<reference evidence="2 3" key="2">
    <citation type="submission" date="2015-10" db="EMBL/GenBank/DDBJ databases">
        <title>Genome analyses suggest a sexual origin of heterokaryosis in a supposedly ancient asexual fungus.</title>
        <authorList>
            <person name="Ropars J."/>
            <person name="Sedzielewska K."/>
            <person name="Noel J."/>
            <person name="Charron P."/>
            <person name="Farinelli L."/>
            <person name="Marton T."/>
            <person name="Kruger M."/>
            <person name="Pelin A."/>
            <person name="Brachmann A."/>
            <person name="Corradi N."/>
        </authorList>
    </citation>
    <scope>NUCLEOTIDE SEQUENCE [LARGE SCALE GENOMIC DNA]</scope>
    <source>
        <strain evidence="2 3">A4</strain>
    </source>
</reference>
<evidence type="ECO:0000313" key="3">
    <source>
        <dbReference type="Proteomes" id="UP000234323"/>
    </source>
</evidence>
<name>A0A1B1EUB2_9GLOM</name>
<organism evidence="1">
    <name type="scientific">Rhizophagus irregularis</name>
    <dbReference type="NCBI Taxonomy" id="588596"/>
    <lineage>
        <taxon>Eukaryota</taxon>
        <taxon>Fungi</taxon>
        <taxon>Fungi incertae sedis</taxon>
        <taxon>Mucoromycota</taxon>
        <taxon>Glomeromycotina</taxon>
        <taxon>Glomeromycetes</taxon>
        <taxon>Glomerales</taxon>
        <taxon>Glomeraceae</taxon>
        <taxon>Rhizophagus</taxon>
    </lineage>
</organism>
<protein>
    <submittedName>
        <fullName evidence="1">MATA-HMG</fullName>
    </submittedName>
</protein>
<dbReference type="EMBL" id="KT212664">
    <property type="protein sequence ID" value="ANQ32396.1"/>
    <property type="molecule type" value="Genomic_DNA"/>
</dbReference>
<sequence length="153" mass="18156">MNTNEIPLINVPYPPELTVEDILSRRSEEKLRLRAPNQFFIYRLAYIRELKKIIGESISMTRISPQISSSWSREPPEVKQAYKNLSGLTENRLKEMRKNDTPIFIHENFSSPPPPPSQPDDNIMINDVPFYPYSDYFCDDYFYDYYNNCYYSC</sequence>
<evidence type="ECO:0000313" key="1">
    <source>
        <dbReference type="EMBL" id="ANQ32396.1"/>
    </source>
</evidence>
<reference evidence="1" key="1">
    <citation type="submission" date="2015-06" db="EMBL/GenBank/DDBJ databases">
        <title>Evolution and Diversity of Sexually-Related Genes in an Arbuscular Mycorrhizal Fungi.</title>
        <authorList>
            <person name="Charron P."/>
            <person name="Marton T."/>
            <person name="Corradi N."/>
        </authorList>
    </citation>
    <scope>NUCLEOTIDE SEQUENCE</scope>
    <source>
        <strain evidence="1">A4</strain>
    </source>
</reference>
<dbReference type="Gene3D" id="1.10.30.10">
    <property type="entry name" value="High mobility group box domain"/>
    <property type="match status" value="1"/>
</dbReference>
<dbReference type="OrthoDB" id="5598240at2759"/>
<dbReference type="Proteomes" id="UP000234323">
    <property type="component" value="Unassembled WGS sequence"/>
</dbReference>
<keyword evidence="3" id="KW-1185">Reference proteome</keyword>
<gene>
    <name evidence="1" type="primary">HMG79</name>
    <name evidence="2" type="ORF">RhiirA4_531798</name>
</gene>
<dbReference type="InterPro" id="IPR036910">
    <property type="entry name" value="HMG_box_dom_sf"/>
</dbReference>
<dbReference type="AlphaFoldDB" id="A0A1B1EUB2"/>
<evidence type="ECO:0000313" key="2">
    <source>
        <dbReference type="EMBL" id="PKY51009.1"/>
    </source>
</evidence>